<feature type="signal peptide" evidence="2">
    <location>
        <begin position="1"/>
        <end position="21"/>
    </location>
</feature>
<keyword evidence="1" id="KW-0175">Coiled coil</keyword>
<comment type="caution">
    <text evidence="3">The sequence shown here is derived from an EMBL/GenBank/DDBJ whole genome shotgun (WGS) entry which is preliminary data.</text>
</comment>
<organism evidence="3 4">
    <name type="scientific">Novosphingobium mangrovi</name>
    <name type="common">ex Hu et al. 2023</name>
    <dbReference type="NCBI Taxonomy" id="2930094"/>
    <lineage>
        <taxon>Bacteria</taxon>
        <taxon>Pseudomonadati</taxon>
        <taxon>Pseudomonadota</taxon>
        <taxon>Alphaproteobacteria</taxon>
        <taxon>Sphingomonadales</taxon>
        <taxon>Sphingomonadaceae</taxon>
        <taxon>Novosphingobium</taxon>
    </lineage>
</organism>
<dbReference type="EMBL" id="JALHAT010000021">
    <property type="protein sequence ID" value="MCJ1961459.1"/>
    <property type="molecule type" value="Genomic_DNA"/>
</dbReference>
<dbReference type="Proteomes" id="UP001162802">
    <property type="component" value="Unassembled WGS sequence"/>
</dbReference>
<dbReference type="SUPFAM" id="SSF56935">
    <property type="entry name" value="Porins"/>
    <property type="match status" value="1"/>
</dbReference>
<dbReference type="Pfam" id="PF07396">
    <property type="entry name" value="Porin_O_P"/>
    <property type="match status" value="1"/>
</dbReference>
<dbReference type="RefSeq" id="WP_243800580.1">
    <property type="nucleotide sequence ID" value="NZ_JALHAT010000021.1"/>
</dbReference>
<feature type="coiled-coil region" evidence="1">
    <location>
        <begin position="26"/>
        <end position="63"/>
    </location>
</feature>
<dbReference type="InterPro" id="IPR010870">
    <property type="entry name" value="Porin_O/P"/>
</dbReference>
<accession>A0ABT0AE66</accession>
<sequence length="509" mass="54619">MRVLPTSCALVALVAASPALAQTPSREDLADLVRRQAAEIAELRSRVDEIATLRARVEQLEGQGQTDAVQLAASSAPQVEGEAETKTKDAAAKTVHVVVTPPYAPQLVPPGPAERDIARARSANQADVTTEWGAGLPVFHSADGQYTFKPRGRILADVGSTFGSDHDGRNLTTTGMRALRLGFEGGVGTHFFYQIEADFSENRAEIMTAYMGWRDSLSEDVSFDLRMGHLFNDRSFDGATGSDSTAFLERSVVPNTIVPERGYYGVGAMGRVFFPGGHVSLALTGDRVDGDQTDSDSRTVMARVHVNPLRSKRGALHLGAWGFDEALASSATDLTRNTFMGSRFNGALRVSTGPLPDGTGTTGYGLEFGGYQGPVWFMAEAGERRARRAGGQADFRTRAYSASAGWFVTGELPPYNPRTGNFGQPHVRTPVFGGGSGALELTSRYEEVSFRNIPNPADGWTATLGANWYLNSFTRIQLNGIYWSITDAAGPYAGQDSGQTLAARLGVTF</sequence>
<keyword evidence="2" id="KW-0732">Signal</keyword>
<gene>
    <name evidence="3" type="ORF">MTR65_12265</name>
</gene>
<reference evidence="3" key="1">
    <citation type="submission" date="2022-03" db="EMBL/GenBank/DDBJ databases">
        <title>Identification of a novel bacterium isolated from mangrove sediments.</title>
        <authorList>
            <person name="Pan X."/>
        </authorList>
    </citation>
    <scope>NUCLEOTIDE SEQUENCE</scope>
    <source>
        <strain evidence="3">B2637</strain>
    </source>
</reference>
<dbReference type="Gene3D" id="2.40.160.10">
    <property type="entry name" value="Porin"/>
    <property type="match status" value="1"/>
</dbReference>
<evidence type="ECO:0000313" key="4">
    <source>
        <dbReference type="Proteomes" id="UP001162802"/>
    </source>
</evidence>
<evidence type="ECO:0000256" key="2">
    <source>
        <dbReference type="SAM" id="SignalP"/>
    </source>
</evidence>
<evidence type="ECO:0000313" key="3">
    <source>
        <dbReference type="EMBL" id="MCJ1961459.1"/>
    </source>
</evidence>
<name>A0ABT0AE66_9SPHN</name>
<evidence type="ECO:0000256" key="1">
    <source>
        <dbReference type="SAM" id="Coils"/>
    </source>
</evidence>
<proteinExistence type="predicted"/>
<feature type="chain" id="PRO_5045605367" evidence="2">
    <location>
        <begin position="22"/>
        <end position="509"/>
    </location>
</feature>
<dbReference type="InterPro" id="IPR023614">
    <property type="entry name" value="Porin_dom_sf"/>
</dbReference>
<keyword evidence="4" id="KW-1185">Reference proteome</keyword>
<protein>
    <submittedName>
        <fullName evidence="3">Porin</fullName>
    </submittedName>
</protein>